<evidence type="ECO:0000313" key="2">
    <source>
        <dbReference type="EMBL" id="KAH1097444.1"/>
    </source>
</evidence>
<reference evidence="2 3" key="1">
    <citation type="journal article" date="2021" name="Plant Biotechnol. J.">
        <title>Multi-omics assisted identification of the key and species-specific regulatory components of drought-tolerant mechanisms in Gossypium stocksii.</title>
        <authorList>
            <person name="Yu D."/>
            <person name="Ke L."/>
            <person name="Zhang D."/>
            <person name="Wu Y."/>
            <person name="Sun Y."/>
            <person name="Mei J."/>
            <person name="Sun J."/>
            <person name="Sun Y."/>
        </authorList>
    </citation>
    <scope>NUCLEOTIDE SEQUENCE [LARGE SCALE GENOMIC DNA]</scope>
    <source>
        <strain evidence="3">cv. E1</strain>
        <tissue evidence="2">Leaf</tissue>
    </source>
</reference>
<dbReference type="AlphaFoldDB" id="A0A9D4A9A3"/>
<sequence length="111" mass="12797">MDYKKVWEPFLPKGIPKTSSKDTKEEESDKKLNSPKSVEGSANPEPKVELEEETVNLSVEPEFTTLMLTSASTSKKSELSIMMDMCKFMHNQQQTYWKNAKIRDDTTRNTF</sequence>
<evidence type="ECO:0000256" key="1">
    <source>
        <dbReference type="SAM" id="MobiDB-lite"/>
    </source>
</evidence>
<feature type="region of interest" description="Disordered" evidence="1">
    <location>
        <begin position="1"/>
        <end position="55"/>
    </location>
</feature>
<gene>
    <name evidence="2" type="ORF">J1N35_014365</name>
</gene>
<protein>
    <submittedName>
        <fullName evidence="2">Uncharacterized protein</fullName>
    </submittedName>
</protein>
<evidence type="ECO:0000313" key="3">
    <source>
        <dbReference type="Proteomes" id="UP000828251"/>
    </source>
</evidence>
<comment type="caution">
    <text evidence="2">The sequence shown here is derived from an EMBL/GenBank/DDBJ whole genome shotgun (WGS) entry which is preliminary data.</text>
</comment>
<accession>A0A9D4A9A3</accession>
<dbReference type="EMBL" id="JAIQCV010000005">
    <property type="protein sequence ID" value="KAH1097444.1"/>
    <property type="molecule type" value="Genomic_DNA"/>
</dbReference>
<keyword evidence="3" id="KW-1185">Reference proteome</keyword>
<proteinExistence type="predicted"/>
<dbReference type="Proteomes" id="UP000828251">
    <property type="component" value="Unassembled WGS sequence"/>
</dbReference>
<name>A0A9D4A9A3_9ROSI</name>
<organism evidence="2 3">
    <name type="scientific">Gossypium stocksii</name>
    <dbReference type="NCBI Taxonomy" id="47602"/>
    <lineage>
        <taxon>Eukaryota</taxon>
        <taxon>Viridiplantae</taxon>
        <taxon>Streptophyta</taxon>
        <taxon>Embryophyta</taxon>
        <taxon>Tracheophyta</taxon>
        <taxon>Spermatophyta</taxon>
        <taxon>Magnoliopsida</taxon>
        <taxon>eudicotyledons</taxon>
        <taxon>Gunneridae</taxon>
        <taxon>Pentapetalae</taxon>
        <taxon>rosids</taxon>
        <taxon>malvids</taxon>
        <taxon>Malvales</taxon>
        <taxon>Malvaceae</taxon>
        <taxon>Malvoideae</taxon>
        <taxon>Gossypium</taxon>
    </lineage>
</organism>
<feature type="compositionally biased region" description="Basic and acidic residues" evidence="1">
    <location>
        <begin position="19"/>
        <end position="32"/>
    </location>
</feature>